<dbReference type="EMBL" id="FN653028">
    <property type="protein sequence ID" value="CBY18717.1"/>
    <property type="molecule type" value="Genomic_DNA"/>
</dbReference>
<feature type="region of interest" description="Disordered" evidence="2">
    <location>
        <begin position="1251"/>
        <end position="1281"/>
    </location>
</feature>
<proteinExistence type="predicted"/>
<evidence type="ECO:0000259" key="4">
    <source>
        <dbReference type="Pfam" id="PF26117"/>
    </source>
</evidence>
<dbReference type="PANTHER" id="PTHR10098">
    <property type="entry name" value="RAPSYN-RELATED"/>
    <property type="match status" value="1"/>
</dbReference>
<keyword evidence="1" id="KW-0802">TPR repeat</keyword>
<dbReference type="Pfam" id="PF12770">
    <property type="entry name" value="CHAT"/>
    <property type="match status" value="1"/>
</dbReference>
<dbReference type="OrthoDB" id="626167at2759"/>
<gene>
    <name evidence="5" type="ORF">GSOID_T00003583001</name>
</gene>
<feature type="compositionally biased region" description="Polar residues" evidence="2">
    <location>
        <begin position="1175"/>
        <end position="1186"/>
    </location>
</feature>
<feature type="repeat" description="TPR" evidence="1">
    <location>
        <begin position="491"/>
        <end position="524"/>
    </location>
</feature>
<accession>E4X7P4</accession>
<dbReference type="Gene3D" id="1.25.40.10">
    <property type="entry name" value="Tetratricopeptide repeat domain"/>
    <property type="match status" value="2"/>
</dbReference>
<dbReference type="Pfam" id="PF13181">
    <property type="entry name" value="TPR_8"/>
    <property type="match status" value="1"/>
</dbReference>
<dbReference type="Proteomes" id="UP000001307">
    <property type="component" value="Unassembled WGS sequence"/>
</dbReference>
<dbReference type="InterPro" id="IPR019734">
    <property type="entry name" value="TPR_rpt"/>
</dbReference>
<organism evidence="5">
    <name type="scientific">Oikopleura dioica</name>
    <name type="common">Tunicate</name>
    <dbReference type="NCBI Taxonomy" id="34765"/>
    <lineage>
        <taxon>Eukaryota</taxon>
        <taxon>Metazoa</taxon>
        <taxon>Chordata</taxon>
        <taxon>Tunicata</taxon>
        <taxon>Appendicularia</taxon>
        <taxon>Copelata</taxon>
        <taxon>Oikopleuridae</taxon>
        <taxon>Oikopleura</taxon>
    </lineage>
</organism>
<name>E4X7P4_OIKDI</name>
<dbReference type="SUPFAM" id="SSF48452">
    <property type="entry name" value="TPR-like"/>
    <property type="match status" value="3"/>
</dbReference>
<dbReference type="PANTHER" id="PTHR10098:SF108">
    <property type="entry name" value="TETRATRICOPEPTIDE REPEAT PROTEIN 28"/>
    <property type="match status" value="1"/>
</dbReference>
<dbReference type="InterPro" id="IPR058900">
    <property type="entry name" value="TTC28_C"/>
</dbReference>
<feature type="domain" description="TTC28 C-terminal" evidence="4">
    <location>
        <begin position="1088"/>
        <end position="1153"/>
    </location>
</feature>
<feature type="compositionally biased region" description="Polar residues" evidence="2">
    <location>
        <begin position="1266"/>
        <end position="1281"/>
    </location>
</feature>
<feature type="compositionally biased region" description="Polar residues" evidence="2">
    <location>
        <begin position="1154"/>
        <end position="1168"/>
    </location>
</feature>
<protein>
    <recommendedName>
        <fullName evidence="7">CHAT domain-containing protein</fullName>
    </recommendedName>
</protein>
<evidence type="ECO:0000313" key="6">
    <source>
        <dbReference type="Proteomes" id="UP000001307"/>
    </source>
</evidence>
<evidence type="ECO:0000256" key="2">
    <source>
        <dbReference type="SAM" id="MobiDB-lite"/>
    </source>
</evidence>
<sequence length="1281" mass="141580">MNTGYYLAEQADQLIRASRYHEAFQLAARARDADEFCTTAYMAEGLALLGLNKPDEALAAIAEGIANCPGDIHILRTMIKVAMECPLKNELRGNIQRLQQKNLSENPFLVLSMIGQDLHRAKHHQAAIDVLECALDLNATSIKLRGTVLNSLGAAYWAVGERDSATSKMKEELILCRENADIDGEIRALGSLAAAARETGRLSESISCLREQIRASRSLPDVQSSAAELLAQLTNTEMALQTLEKFSAKALTFLLFSQRRNDKAEKRDTLRRAIAAAERFKEEELLIQSLLKLGQVLLELKLHGDAIVRVERAKLLLAKHQTIGNKQQQLLDACATLCTCYRAVREHSKAAQVARKGAEISQALNNPDVEFHCLGEEGRAYQDLGEHEKALASFTSQRELLSPSSYPIAWADCLLGIVDCLDSLARKSEAKAVADELAHKCEREYNLQIRVYRRLSRLHADENCLDLQAAIKSTESLLYAAIKEADTEVEWEAYHSLGQFHLRLGQLQQAESCLERAKHMDQDKSKAIDIDLAYIAFQLKNFDKARTILRHHHTNEAFNILEESDNCQVAVDLYKGIIDSTQNLTLKDACTSKLARCLQRMNLHDEAVATLRNVVSKNSEETDSVVSDATLNKTATTTATISSIHSAASSTAEQLHLSLAESLAAIGNISEALEEAEHAGQTGTSLRELLLIREKKLTEALHERVSDPRPGLHFSLCRLDLHCWLVNDYQQVIAFCGHSKASDHLVRLRNIMLRDLSPRMDISDQSMDSTDDNFTLHSASSYLYEALIGAFEAELVRGQSLELFCHDDRLLSIPWSCLTGDDKIPLVEKFKIAVVPTALDMKPASPETGVKLVQIQSLETQSEPNSKDDGFPRNVISNLAELKSTLSIEKHIWLSLEVRNELELCLSEERHDVFNLFSADELANVSLVILDSDNTGALADVLIKAGVSSVIRPLWKVPKIAVSDFVRLLNESLEAMDPISALQDAQLKQKSGKKFMDTSFWGAWIGTGIPKSGPNASITDALYGLLRAEPSRARRTLLQVQLGEKTLSEDDESLVDDFTSLVPSLLAIPVDCLSALVPLLPRRRLLGEIKRQLKSSDLSKIDIDMSSWAAGGCHDFLQKMGFGVVEMSAQKVSLQGGKSDIVEVVHRALTQMLSSDKSASQSPDQTSLELVENSPVVSEPSNTSPLRHSDASPFRVVQRKAKSLNDTMDSAIGAEAIKTPDFNLTPSKRRVVEVTGRSSLPLVQHKFRSLWIGSDPNRQRSEEDQSSGFGSGQNKTLSETL</sequence>
<evidence type="ECO:0000313" key="5">
    <source>
        <dbReference type="EMBL" id="CBY18717.1"/>
    </source>
</evidence>
<dbReference type="InterPro" id="IPR024983">
    <property type="entry name" value="CHAT_dom"/>
</dbReference>
<evidence type="ECO:0000256" key="1">
    <source>
        <dbReference type="PROSITE-ProRule" id="PRU00339"/>
    </source>
</evidence>
<evidence type="ECO:0000259" key="3">
    <source>
        <dbReference type="Pfam" id="PF12770"/>
    </source>
</evidence>
<feature type="domain" description="CHAT" evidence="3">
    <location>
        <begin position="917"/>
        <end position="1004"/>
    </location>
</feature>
<evidence type="ECO:0008006" key="7">
    <source>
        <dbReference type="Google" id="ProtNLM"/>
    </source>
</evidence>
<dbReference type="InterPro" id="IPR011990">
    <property type="entry name" value="TPR-like_helical_dom_sf"/>
</dbReference>
<dbReference type="PROSITE" id="PS50005">
    <property type="entry name" value="TPR"/>
    <property type="match status" value="1"/>
</dbReference>
<feature type="region of interest" description="Disordered" evidence="2">
    <location>
        <begin position="1154"/>
        <end position="1193"/>
    </location>
</feature>
<keyword evidence="6" id="KW-1185">Reference proteome</keyword>
<reference evidence="5" key="1">
    <citation type="journal article" date="2010" name="Science">
        <title>Plasticity of animal genome architecture unmasked by rapid evolution of a pelagic tunicate.</title>
        <authorList>
            <person name="Denoeud F."/>
            <person name="Henriet S."/>
            <person name="Mungpakdee S."/>
            <person name="Aury J.M."/>
            <person name="Da Silva C."/>
            <person name="Brinkmann H."/>
            <person name="Mikhaleva J."/>
            <person name="Olsen L.C."/>
            <person name="Jubin C."/>
            <person name="Canestro C."/>
            <person name="Bouquet J.M."/>
            <person name="Danks G."/>
            <person name="Poulain J."/>
            <person name="Campsteijn C."/>
            <person name="Adamski M."/>
            <person name="Cross I."/>
            <person name="Yadetie F."/>
            <person name="Muffato M."/>
            <person name="Louis A."/>
            <person name="Butcher S."/>
            <person name="Tsagkogeorga G."/>
            <person name="Konrad A."/>
            <person name="Singh S."/>
            <person name="Jensen M.F."/>
            <person name="Cong E.H."/>
            <person name="Eikeseth-Otteraa H."/>
            <person name="Noel B."/>
            <person name="Anthouard V."/>
            <person name="Porcel B.M."/>
            <person name="Kachouri-Lafond R."/>
            <person name="Nishino A."/>
            <person name="Ugolini M."/>
            <person name="Chourrout P."/>
            <person name="Nishida H."/>
            <person name="Aasland R."/>
            <person name="Huzurbazar S."/>
            <person name="Westhof E."/>
            <person name="Delsuc F."/>
            <person name="Lehrach H."/>
            <person name="Reinhardt R."/>
            <person name="Weissenbach J."/>
            <person name="Roy S.W."/>
            <person name="Artiguenave F."/>
            <person name="Postlethwait J.H."/>
            <person name="Manak J.R."/>
            <person name="Thompson E.M."/>
            <person name="Jaillon O."/>
            <person name="Du Pasquier L."/>
            <person name="Boudinot P."/>
            <person name="Liberles D.A."/>
            <person name="Volff J.N."/>
            <person name="Philippe H."/>
            <person name="Lenhard B."/>
            <person name="Roest Crollius H."/>
            <person name="Wincker P."/>
            <person name="Chourrout D."/>
        </authorList>
    </citation>
    <scope>NUCLEOTIDE SEQUENCE [LARGE SCALE GENOMIC DNA]</scope>
</reference>
<dbReference type="InParanoid" id="E4X7P4"/>
<dbReference type="Pfam" id="PF26117">
    <property type="entry name" value="TTC28_C"/>
    <property type="match status" value="1"/>
</dbReference>
<dbReference type="SMART" id="SM00028">
    <property type="entry name" value="TPR"/>
    <property type="match status" value="7"/>
</dbReference>